<dbReference type="Proteomes" id="UP000606974">
    <property type="component" value="Unassembled WGS sequence"/>
</dbReference>
<dbReference type="EMBL" id="JAACFV010000175">
    <property type="protein sequence ID" value="KAF7503490.1"/>
    <property type="molecule type" value="Genomic_DNA"/>
</dbReference>
<proteinExistence type="predicted"/>
<keyword evidence="1" id="KW-0732">Signal</keyword>
<gene>
    <name evidence="2" type="ORF">GJ744_003681</name>
</gene>
<dbReference type="AlphaFoldDB" id="A0A8H7A6D9"/>
<evidence type="ECO:0000313" key="3">
    <source>
        <dbReference type="Proteomes" id="UP000606974"/>
    </source>
</evidence>
<keyword evidence="3" id="KW-1185">Reference proteome</keyword>
<reference evidence="2" key="1">
    <citation type="submission" date="2020-02" db="EMBL/GenBank/DDBJ databases">
        <authorList>
            <person name="Palmer J.M."/>
        </authorList>
    </citation>
    <scope>NUCLEOTIDE SEQUENCE</scope>
    <source>
        <strain evidence="2">EPUS1.4</strain>
        <tissue evidence="2">Thallus</tissue>
    </source>
</reference>
<name>A0A8H7A6D9_9EURO</name>
<protein>
    <submittedName>
        <fullName evidence="2">Uncharacterized protein</fullName>
    </submittedName>
</protein>
<evidence type="ECO:0000313" key="2">
    <source>
        <dbReference type="EMBL" id="KAF7503490.1"/>
    </source>
</evidence>
<organism evidence="2 3">
    <name type="scientific">Endocarpon pusillum</name>
    <dbReference type="NCBI Taxonomy" id="364733"/>
    <lineage>
        <taxon>Eukaryota</taxon>
        <taxon>Fungi</taxon>
        <taxon>Dikarya</taxon>
        <taxon>Ascomycota</taxon>
        <taxon>Pezizomycotina</taxon>
        <taxon>Eurotiomycetes</taxon>
        <taxon>Chaetothyriomycetidae</taxon>
        <taxon>Verrucariales</taxon>
        <taxon>Verrucariaceae</taxon>
        <taxon>Endocarpon</taxon>
    </lineage>
</organism>
<feature type="chain" id="PRO_5034053861" evidence="1">
    <location>
        <begin position="19"/>
        <end position="127"/>
    </location>
</feature>
<feature type="signal peptide" evidence="1">
    <location>
        <begin position="1"/>
        <end position="18"/>
    </location>
</feature>
<comment type="caution">
    <text evidence="2">The sequence shown here is derived from an EMBL/GenBank/DDBJ whole genome shotgun (WGS) entry which is preliminary data.</text>
</comment>
<dbReference type="OrthoDB" id="5205523at2759"/>
<sequence>MYKLILATTAALLALTTATPLAERQDHPDQIALGQLSYSRGNQFIAWTPSKTTEQEACRTHATIQSVDSGRPSGPICGTPFSVGNLVNVSLACGTSPVTTTTRDVVAVLDASGVKIENCEFICTWEA</sequence>
<accession>A0A8H7A6D9</accession>
<evidence type="ECO:0000256" key="1">
    <source>
        <dbReference type="SAM" id="SignalP"/>
    </source>
</evidence>